<dbReference type="RefSeq" id="WP_263052350.1">
    <property type="nucleotide sequence ID" value="NZ_CP106735.1"/>
</dbReference>
<keyword evidence="3" id="KW-1185">Reference proteome</keyword>
<evidence type="ECO:0000313" key="3">
    <source>
        <dbReference type="Proteomes" id="UP001062165"/>
    </source>
</evidence>
<feature type="compositionally biased region" description="Basic and acidic residues" evidence="1">
    <location>
        <begin position="94"/>
        <end position="103"/>
    </location>
</feature>
<dbReference type="Proteomes" id="UP001062165">
    <property type="component" value="Chromosome"/>
</dbReference>
<organism evidence="2 3">
    <name type="scientific">Reichenbachiella carrageenanivorans</name>
    <dbReference type="NCBI Taxonomy" id="2979869"/>
    <lineage>
        <taxon>Bacteria</taxon>
        <taxon>Pseudomonadati</taxon>
        <taxon>Bacteroidota</taxon>
        <taxon>Cytophagia</taxon>
        <taxon>Cytophagales</taxon>
        <taxon>Reichenbachiellaceae</taxon>
        <taxon>Reichenbachiella</taxon>
    </lineage>
</organism>
<evidence type="ECO:0000256" key="1">
    <source>
        <dbReference type="SAM" id="MobiDB-lite"/>
    </source>
</evidence>
<proteinExistence type="predicted"/>
<sequence length="144" mass="15334">MKDIKYVLLGLVLVGHMTITSCGEDSTESVILGTWLGTNIVRSGCSDPLDNGDLECKRDLSECVSCMTLVLGRDGTYSLTANFDGSPNSETGDFEAKDGKIRLDPSNGDPYDLPVSDVSESDMIIDLPLSNGCSAKISLESTDC</sequence>
<accession>A0ABY6D389</accession>
<evidence type="ECO:0000313" key="2">
    <source>
        <dbReference type="EMBL" id="UXX80620.1"/>
    </source>
</evidence>
<reference evidence="2" key="1">
    <citation type="submission" date="2022-10" db="EMBL/GenBank/DDBJ databases">
        <title>Comparative genomics and taxonomic characterization of three novel marine species of genus Reichenbachiella exhibiting antioxidant and polysaccharide degradation activities.</title>
        <authorList>
            <person name="Muhammad N."/>
            <person name="Lee Y.-J."/>
            <person name="Ko J."/>
            <person name="Kim S.-G."/>
        </authorList>
    </citation>
    <scope>NUCLEOTIDE SEQUENCE</scope>
    <source>
        <strain evidence="2">Wsw4-B4</strain>
    </source>
</reference>
<gene>
    <name evidence="2" type="ORF">N7E81_05850</name>
</gene>
<dbReference type="PROSITE" id="PS51257">
    <property type="entry name" value="PROKAR_LIPOPROTEIN"/>
    <property type="match status" value="1"/>
</dbReference>
<dbReference type="EMBL" id="CP106735">
    <property type="protein sequence ID" value="UXX80620.1"/>
    <property type="molecule type" value="Genomic_DNA"/>
</dbReference>
<name>A0ABY6D389_9BACT</name>
<feature type="region of interest" description="Disordered" evidence="1">
    <location>
        <begin position="88"/>
        <end position="110"/>
    </location>
</feature>
<protein>
    <submittedName>
        <fullName evidence="2">Copper resistance protein NlpE</fullName>
    </submittedName>
</protein>